<name>A0AA40CXQ9_9PEZI</name>
<evidence type="ECO:0000313" key="2">
    <source>
        <dbReference type="EMBL" id="KAK0655266.1"/>
    </source>
</evidence>
<feature type="compositionally biased region" description="Polar residues" evidence="1">
    <location>
        <begin position="1"/>
        <end position="12"/>
    </location>
</feature>
<feature type="compositionally biased region" description="Polar residues" evidence="1">
    <location>
        <begin position="39"/>
        <end position="77"/>
    </location>
</feature>
<dbReference type="EMBL" id="JAULSV010000001">
    <property type="protein sequence ID" value="KAK0655266.1"/>
    <property type="molecule type" value="Genomic_DNA"/>
</dbReference>
<feature type="compositionally biased region" description="Basic and acidic residues" evidence="1">
    <location>
        <begin position="189"/>
        <end position="198"/>
    </location>
</feature>
<dbReference type="Proteomes" id="UP001174936">
    <property type="component" value="Unassembled WGS sequence"/>
</dbReference>
<sequence>MKRQLNAISQGNPLRVKRVRLTQADAQTGSPRRRVRRQAQLSTARIVSPLKSQVETGARSASNRAALPQTNTQQPTVNREETSRVAETRRRRKPIDHPYTSLPVPKAEWLEQVSPETLLRKRPIDNDSDSEQDGEHRPKRTRLTRKNLALFNKMAKNKDASPPMSTAEPSTTTQTKTLSIRSSGFAEDAADRPARSRETAPPPESVYRGHLTWSGPKITLRTTDVSVLAAKDPRYSKKFNGSFPGLPKDLGFNNSLSAPQRPSPIDERVPRLAGEWKELAKELGEAMRQDWSSSCPWRSKESETALLPSIEDDDYEILG</sequence>
<keyword evidence="3" id="KW-1185">Reference proteome</keyword>
<dbReference type="AlphaFoldDB" id="A0AA40CXQ9"/>
<feature type="region of interest" description="Disordered" evidence="1">
    <location>
        <begin position="1"/>
        <end position="210"/>
    </location>
</feature>
<evidence type="ECO:0000313" key="3">
    <source>
        <dbReference type="Proteomes" id="UP001174936"/>
    </source>
</evidence>
<feature type="compositionally biased region" description="Polar residues" evidence="1">
    <location>
        <begin position="163"/>
        <end position="182"/>
    </location>
</feature>
<reference evidence="2" key="1">
    <citation type="submission" date="2023-06" db="EMBL/GenBank/DDBJ databases">
        <title>Genome-scale phylogeny and comparative genomics of the fungal order Sordariales.</title>
        <authorList>
            <consortium name="Lawrence Berkeley National Laboratory"/>
            <person name="Hensen N."/>
            <person name="Bonometti L."/>
            <person name="Westerberg I."/>
            <person name="Brannstrom I.O."/>
            <person name="Guillou S."/>
            <person name="Cros-Aarteil S."/>
            <person name="Calhoun S."/>
            <person name="Haridas S."/>
            <person name="Kuo A."/>
            <person name="Mondo S."/>
            <person name="Pangilinan J."/>
            <person name="Riley R."/>
            <person name="Labutti K."/>
            <person name="Andreopoulos B."/>
            <person name="Lipzen A."/>
            <person name="Chen C."/>
            <person name="Yanf M."/>
            <person name="Daum C."/>
            <person name="Ng V."/>
            <person name="Clum A."/>
            <person name="Steindorff A."/>
            <person name="Ohm R."/>
            <person name="Martin F."/>
            <person name="Silar P."/>
            <person name="Natvig D."/>
            <person name="Lalanne C."/>
            <person name="Gautier V."/>
            <person name="Ament-Velasquez S.L."/>
            <person name="Kruys A."/>
            <person name="Hutchinson M.I."/>
            <person name="Powell A.J."/>
            <person name="Barry K."/>
            <person name="Miller A.N."/>
            <person name="Grigoriev I.V."/>
            <person name="Debuchy R."/>
            <person name="Gladieux P."/>
            <person name="Thoren M.H."/>
            <person name="Johannesson H."/>
        </authorList>
    </citation>
    <scope>NUCLEOTIDE SEQUENCE</scope>
    <source>
        <strain evidence="2">SMH2532-1</strain>
    </source>
</reference>
<feature type="compositionally biased region" description="Basic and acidic residues" evidence="1">
    <location>
        <begin position="78"/>
        <end position="88"/>
    </location>
</feature>
<evidence type="ECO:0000256" key="1">
    <source>
        <dbReference type="SAM" id="MobiDB-lite"/>
    </source>
</evidence>
<accession>A0AA40CXQ9</accession>
<proteinExistence type="predicted"/>
<organism evidence="2 3">
    <name type="scientific">Cercophora newfieldiana</name>
    <dbReference type="NCBI Taxonomy" id="92897"/>
    <lineage>
        <taxon>Eukaryota</taxon>
        <taxon>Fungi</taxon>
        <taxon>Dikarya</taxon>
        <taxon>Ascomycota</taxon>
        <taxon>Pezizomycotina</taxon>
        <taxon>Sordariomycetes</taxon>
        <taxon>Sordariomycetidae</taxon>
        <taxon>Sordariales</taxon>
        <taxon>Lasiosphaeriaceae</taxon>
        <taxon>Cercophora</taxon>
    </lineage>
</organism>
<protein>
    <submittedName>
        <fullName evidence="2">Uncharacterized protein</fullName>
    </submittedName>
</protein>
<comment type="caution">
    <text evidence="2">The sequence shown here is derived from an EMBL/GenBank/DDBJ whole genome shotgun (WGS) entry which is preliminary data.</text>
</comment>
<gene>
    <name evidence="2" type="ORF">B0T16DRAFT_396615</name>
</gene>